<dbReference type="SMART" id="SM01130">
    <property type="entry name" value="DHDPS"/>
    <property type="match status" value="1"/>
</dbReference>
<dbReference type="GO" id="GO:0008840">
    <property type="term" value="F:4-hydroxy-tetrahydrodipicolinate synthase activity"/>
    <property type="evidence" value="ECO:0007669"/>
    <property type="project" value="TreeGrafter"/>
</dbReference>
<organism evidence="3 4">
    <name type="scientific">Armatimonas rosea</name>
    <dbReference type="NCBI Taxonomy" id="685828"/>
    <lineage>
        <taxon>Bacteria</taxon>
        <taxon>Bacillati</taxon>
        <taxon>Armatimonadota</taxon>
        <taxon>Armatimonadia</taxon>
        <taxon>Armatimonadales</taxon>
        <taxon>Armatimonadaceae</taxon>
        <taxon>Armatimonas</taxon>
    </lineage>
</organism>
<comment type="caution">
    <text evidence="3">The sequence shown here is derived from an EMBL/GenBank/DDBJ whole genome shotgun (WGS) entry which is preliminary data.</text>
</comment>
<dbReference type="EMBL" id="JACHGW010000002">
    <property type="protein sequence ID" value="MBB6050112.1"/>
    <property type="molecule type" value="Genomic_DNA"/>
</dbReference>
<dbReference type="InterPro" id="IPR002220">
    <property type="entry name" value="DapA-like"/>
</dbReference>
<evidence type="ECO:0000256" key="1">
    <source>
        <dbReference type="ARBA" id="ARBA00007592"/>
    </source>
</evidence>
<keyword evidence="4" id="KW-1185">Reference proteome</keyword>
<name>A0A7W9SNX0_ARMRO</name>
<gene>
    <name evidence="3" type="ORF">HNQ39_001903</name>
</gene>
<sequence length="337" mass="35530">MSTINSQRQALQAALFPGGIPRLWCPTLTHFQAAHMPDPTRIQAHLTALAPQVKGILVPGSTGEGWEMGDDDIHRLLGIVLDAAAVAGIRVLIGVLKTSVEELLACLESLEPLRTHPAVAGVTICPPKGSELSQEALRAGLAQVLARGWPTALYQLPQVTQNELAPETVAALTAEFANVILFKDTSGADRVAQSGLDFGGVFLVRGAEKGGYVPWPRTGGGPYDGFLLSTANVFAPELAELLRLLDSGEQAAAEALSQTLETVVSAAFALVAEFPHGNAFANANKVLDHCRAYGDDALKVEPPLLYGGARLPQSFIVEGIALLKAHGLLPTQGYLRG</sequence>
<evidence type="ECO:0000313" key="4">
    <source>
        <dbReference type="Proteomes" id="UP000520814"/>
    </source>
</evidence>
<protein>
    <submittedName>
        <fullName evidence="3">Dihydrodipicolinate synthase/N-acetylneuraminate lyase</fullName>
    </submittedName>
</protein>
<dbReference type="AlphaFoldDB" id="A0A7W9SNX0"/>
<accession>A0A7W9SNX0</accession>
<dbReference type="SUPFAM" id="SSF51569">
    <property type="entry name" value="Aldolase"/>
    <property type="match status" value="1"/>
</dbReference>
<reference evidence="3 4" key="1">
    <citation type="submission" date="2020-08" db="EMBL/GenBank/DDBJ databases">
        <title>Genomic Encyclopedia of Type Strains, Phase IV (KMG-IV): sequencing the most valuable type-strain genomes for metagenomic binning, comparative biology and taxonomic classification.</title>
        <authorList>
            <person name="Goeker M."/>
        </authorList>
    </citation>
    <scope>NUCLEOTIDE SEQUENCE [LARGE SCALE GENOMIC DNA]</scope>
    <source>
        <strain evidence="3 4">DSM 23562</strain>
    </source>
</reference>
<dbReference type="PANTHER" id="PTHR12128:SF66">
    <property type="entry name" value="4-HYDROXY-2-OXOGLUTARATE ALDOLASE, MITOCHONDRIAL"/>
    <property type="match status" value="1"/>
</dbReference>
<dbReference type="CDD" id="cd00408">
    <property type="entry name" value="DHDPS-like"/>
    <property type="match status" value="1"/>
</dbReference>
<dbReference type="Proteomes" id="UP000520814">
    <property type="component" value="Unassembled WGS sequence"/>
</dbReference>
<dbReference type="Pfam" id="PF00701">
    <property type="entry name" value="DHDPS"/>
    <property type="match status" value="1"/>
</dbReference>
<evidence type="ECO:0000256" key="2">
    <source>
        <dbReference type="ARBA" id="ARBA00023239"/>
    </source>
</evidence>
<dbReference type="PANTHER" id="PTHR12128">
    <property type="entry name" value="DIHYDRODIPICOLINATE SYNTHASE"/>
    <property type="match status" value="1"/>
</dbReference>
<evidence type="ECO:0000313" key="3">
    <source>
        <dbReference type="EMBL" id="MBB6050112.1"/>
    </source>
</evidence>
<dbReference type="InterPro" id="IPR013785">
    <property type="entry name" value="Aldolase_TIM"/>
</dbReference>
<dbReference type="Gene3D" id="3.20.20.70">
    <property type="entry name" value="Aldolase class I"/>
    <property type="match status" value="1"/>
</dbReference>
<comment type="similarity">
    <text evidence="1">Belongs to the DapA family.</text>
</comment>
<keyword evidence="2 3" id="KW-0456">Lyase</keyword>
<proteinExistence type="inferred from homology"/>
<dbReference type="RefSeq" id="WP_184194431.1">
    <property type="nucleotide sequence ID" value="NZ_JACHGW010000002.1"/>
</dbReference>